<accession>X0YQ99</accession>
<feature type="non-terminal residue" evidence="7">
    <location>
        <position position="200"/>
    </location>
</feature>
<keyword evidence="4" id="KW-0408">Iron</keyword>
<dbReference type="AlphaFoldDB" id="X0YQ99"/>
<evidence type="ECO:0000256" key="1">
    <source>
        <dbReference type="ARBA" id="ARBA00010643"/>
    </source>
</evidence>
<keyword evidence="3" id="KW-0479">Metal-binding</keyword>
<dbReference type="Gene3D" id="3.40.30.10">
    <property type="entry name" value="Glutaredoxin"/>
    <property type="match status" value="1"/>
</dbReference>
<dbReference type="InterPro" id="IPR002023">
    <property type="entry name" value="NuoE-like"/>
</dbReference>
<dbReference type="Pfam" id="PF01257">
    <property type="entry name" value="2Fe-2S_thioredx"/>
    <property type="match status" value="1"/>
</dbReference>
<dbReference type="GO" id="GO:0016491">
    <property type="term" value="F:oxidoreductase activity"/>
    <property type="evidence" value="ECO:0007669"/>
    <property type="project" value="InterPro"/>
</dbReference>
<dbReference type="PROSITE" id="PS01099">
    <property type="entry name" value="COMPLEX1_24K"/>
    <property type="match status" value="1"/>
</dbReference>
<organism evidence="7">
    <name type="scientific">marine sediment metagenome</name>
    <dbReference type="NCBI Taxonomy" id="412755"/>
    <lineage>
        <taxon>unclassified sequences</taxon>
        <taxon>metagenomes</taxon>
        <taxon>ecological metagenomes</taxon>
    </lineage>
</organism>
<evidence type="ECO:0000256" key="3">
    <source>
        <dbReference type="ARBA" id="ARBA00022723"/>
    </source>
</evidence>
<evidence type="ECO:0008006" key="8">
    <source>
        <dbReference type="Google" id="ProtNLM"/>
    </source>
</evidence>
<dbReference type="PANTHER" id="PTHR43342">
    <property type="entry name" value="NADH-QUINONE OXIDOREDUCTASE, E SUBUNIT"/>
    <property type="match status" value="1"/>
</dbReference>
<sequence length="200" mass="22122">MKQDTVIKNKDNIDGQEKVDSKDILRILEKQEGRGGLIAILEEIQAEYGYLPEKSLRIVSDKTGRSLVDIYGVATFYRSFSLKPRGKHLICACLGTACHVRGAPRVVEELERQLGIEAGQTTADKEFTLETANCLGACALGPVVVIDGHYFSKVRKSRVSQLLDGAVKGFDKTEIGKDKRIFPLDVSCPHCNHALKDETF</sequence>
<dbReference type="Gene3D" id="1.10.10.1590">
    <property type="entry name" value="NADH-quinone oxidoreductase subunit E"/>
    <property type="match status" value="1"/>
</dbReference>
<evidence type="ECO:0000313" key="7">
    <source>
        <dbReference type="EMBL" id="GAG38896.1"/>
    </source>
</evidence>
<comment type="similarity">
    <text evidence="1">Belongs to the complex I 24 kDa subunit family.</text>
</comment>
<dbReference type="EMBL" id="BARS01042048">
    <property type="protein sequence ID" value="GAG38896.1"/>
    <property type="molecule type" value="Genomic_DNA"/>
</dbReference>
<dbReference type="GO" id="GO:0046872">
    <property type="term" value="F:metal ion binding"/>
    <property type="evidence" value="ECO:0007669"/>
    <property type="project" value="UniProtKB-KW"/>
</dbReference>
<evidence type="ECO:0000256" key="2">
    <source>
        <dbReference type="ARBA" id="ARBA00022714"/>
    </source>
</evidence>
<keyword evidence="5" id="KW-0411">Iron-sulfur</keyword>
<evidence type="ECO:0000256" key="6">
    <source>
        <dbReference type="ARBA" id="ARBA00034078"/>
    </source>
</evidence>
<dbReference type="SUPFAM" id="SSF52833">
    <property type="entry name" value="Thioredoxin-like"/>
    <property type="match status" value="1"/>
</dbReference>
<protein>
    <recommendedName>
        <fullName evidence="8">NAD(P)H-dependent oxidoreductase subunit E</fullName>
    </recommendedName>
</protein>
<evidence type="ECO:0000256" key="4">
    <source>
        <dbReference type="ARBA" id="ARBA00023004"/>
    </source>
</evidence>
<dbReference type="PANTHER" id="PTHR43342:SF1">
    <property type="entry name" value="BIFURCATING [FEFE] HYDROGENASE GAMMA SUBUNIT"/>
    <property type="match status" value="1"/>
</dbReference>
<comment type="cofactor">
    <cofactor evidence="6">
        <name>[2Fe-2S] cluster</name>
        <dbReference type="ChEBI" id="CHEBI:190135"/>
    </cofactor>
</comment>
<name>X0YQ99_9ZZZZ</name>
<dbReference type="InterPro" id="IPR042128">
    <property type="entry name" value="NuoE_dom"/>
</dbReference>
<dbReference type="GO" id="GO:0051537">
    <property type="term" value="F:2 iron, 2 sulfur cluster binding"/>
    <property type="evidence" value="ECO:0007669"/>
    <property type="project" value="UniProtKB-KW"/>
</dbReference>
<dbReference type="InterPro" id="IPR036249">
    <property type="entry name" value="Thioredoxin-like_sf"/>
</dbReference>
<evidence type="ECO:0000256" key="5">
    <source>
        <dbReference type="ARBA" id="ARBA00023014"/>
    </source>
</evidence>
<dbReference type="InterPro" id="IPR028431">
    <property type="entry name" value="NADP_DH_HndA-like"/>
</dbReference>
<gene>
    <name evidence="7" type="ORF">S01H1_63854</name>
</gene>
<reference evidence="7" key="1">
    <citation type="journal article" date="2014" name="Front. Microbiol.">
        <title>High frequency of phylogenetically diverse reductive dehalogenase-homologous genes in deep subseafloor sedimentary metagenomes.</title>
        <authorList>
            <person name="Kawai M."/>
            <person name="Futagami T."/>
            <person name="Toyoda A."/>
            <person name="Takaki Y."/>
            <person name="Nishi S."/>
            <person name="Hori S."/>
            <person name="Arai W."/>
            <person name="Tsubouchi T."/>
            <person name="Morono Y."/>
            <person name="Uchiyama I."/>
            <person name="Ito T."/>
            <person name="Fujiyama A."/>
            <person name="Inagaki F."/>
            <person name="Takami H."/>
        </authorList>
    </citation>
    <scope>NUCLEOTIDE SEQUENCE</scope>
    <source>
        <strain evidence="7">Expedition CK06-06</strain>
    </source>
</reference>
<dbReference type="CDD" id="cd03064">
    <property type="entry name" value="TRX_Fd_NuoE"/>
    <property type="match status" value="1"/>
</dbReference>
<proteinExistence type="inferred from homology"/>
<dbReference type="InterPro" id="IPR041921">
    <property type="entry name" value="NuoE_N"/>
</dbReference>
<comment type="caution">
    <text evidence="7">The sequence shown here is derived from an EMBL/GenBank/DDBJ whole genome shotgun (WGS) entry which is preliminary data.</text>
</comment>
<keyword evidence="2" id="KW-0001">2Fe-2S</keyword>